<name>A0A0G4KPW0_VERLO</name>
<evidence type="ECO:0000313" key="2">
    <source>
        <dbReference type="Proteomes" id="UP000045706"/>
    </source>
</evidence>
<reference evidence="2" key="1">
    <citation type="submission" date="2015-05" db="EMBL/GenBank/DDBJ databases">
        <authorList>
            <person name="Fogelqvist Johan"/>
        </authorList>
    </citation>
    <scope>NUCLEOTIDE SEQUENCE [LARGE SCALE GENOMIC DNA]</scope>
</reference>
<evidence type="ECO:0000313" key="1">
    <source>
        <dbReference type="EMBL" id="CRK11485.1"/>
    </source>
</evidence>
<gene>
    <name evidence="1" type="ORF">BN1723_001817</name>
</gene>
<protein>
    <submittedName>
        <fullName evidence="1">Uncharacterized protein</fullName>
    </submittedName>
</protein>
<organism evidence="1 2">
    <name type="scientific">Verticillium longisporum</name>
    <name type="common">Verticillium dahliae var. longisporum</name>
    <dbReference type="NCBI Taxonomy" id="100787"/>
    <lineage>
        <taxon>Eukaryota</taxon>
        <taxon>Fungi</taxon>
        <taxon>Dikarya</taxon>
        <taxon>Ascomycota</taxon>
        <taxon>Pezizomycotina</taxon>
        <taxon>Sordariomycetes</taxon>
        <taxon>Hypocreomycetidae</taxon>
        <taxon>Glomerellales</taxon>
        <taxon>Plectosphaerellaceae</taxon>
        <taxon>Verticillium</taxon>
    </lineage>
</organism>
<dbReference type="Proteomes" id="UP000045706">
    <property type="component" value="Unassembled WGS sequence"/>
</dbReference>
<dbReference type="AlphaFoldDB" id="A0A0G4KPW0"/>
<dbReference type="EMBL" id="CVQI01002224">
    <property type="protein sequence ID" value="CRK11485.1"/>
    <property type="molecule type" value="Genomic_DNA"/>
</dbReference>
<accession>A0A0G4KPW0</accession>
<sequence>MALHKVSSADQNLTSCWVRSDIGTAGALDMAMGDWPSLPISIIKNQLQGPMSKEGQDVHSAVPPAFSIIATSMK</sequence>
<proteinExistence type="predicted"/>